<organism evidence="8 9">
    <name type="scientific">Microbacterium mcarthurae</name>
    <dbReference type="NCBI Taxonomy" id="3035918"/>
    <lineage>
        <taxon>Bacteria</taxon>
        <taxon>Bacillati</taxon>
        <taxon>Actinomycetota</taxon>
        <taxon>Actinomycetes</taxon>
        <taxon>Micrococcales</taxon>
        <taxon>Microbacteriaceae</taxon>
        <taxon>Microbacterium</taxon>
    </lineage>
</organism>
<protein>
    <submittedName>
        <fullName evidence="8">Copper resistance protein CopC</fullName>
    </submittedName>
</protein>
<comment type="subcellular location">
    <subcellularLocation>
        <location evidence="1">Cell envelope</location>
    </subcellularLocation>
</comment>
<evidence type="ECO:0000256" key="6">
    <source>
        <dbReference type="SAM" id="SignalP"/>
    </source>
</evidence>
<proteinExistence type="predicted"/>
<evidence type="ECO:0000256" key="2">
    <source>
        <dbReference type="ARBA" id="ARBA00022723"/>
    </source>
</evidence>
<dbReference type="RefSeq" id="WP_408905544.1">
    <property type="nucleotide sequence ID" value="NZ_JAROCE010000002.1"/>
</dbReference>
<reference evidence="8 9" key="1">
    <citation type="submission" date="2023-03" db="EMBL/GenBank/DDBJ databases">
        <title>MT1 and MT2 Draft Genomes of Novel Species.</title>
        <authorList>
            <person name="Venkateswaran K."/>
        </authorList>
    </citation>
    <scope>NUCLEOTIDE SEQUENCE [LARGE SCALE GENOMIC DNA]</scope>
    <source>
        <strain evidence="8 9">IF8SW-P5</strain>
    </source>
</reference>
<evidence type="ECO:0000256" key="3">
    <source>
        <dbReference type="ARBA" id="ARBA00022729"/>
    </source>
</evidence>
<accession>A0ABW9GIM9</accession>
<feature type="transmembrane region" description="Helical" evidence="5">
    <location>
        <begin position="171"/>
        <end position="193"/>
    </location>
</feature>
<dbReference type="InterPro" id="IPR006311">
    <property type="entry name" value="TAT_signal"/>
</dbReference>
<keyword evidence="5" id="KW-0472">Membrane</keyword>
<dbReference type="InterPro" id="IPR014755">
    <property type="entry name" value="Cu-Rt/internalin_Ig-like"/>
</dbReference>
<dbReference type="Gene3D" id="2.60.40.1220">
    <property type="match status" value="1"/>
</dbReference>
<gene>
    <name evidence="8" type="ORF">P5G46_09400</name>
</gene>
<dbReference type="InterPro" id="IPR014756">
    <property type="entry name" value="Ig_E-set"/>
</dbReference>
<keyword evidence="3 6" id="KW-0732">Signal</keyword>
<feature type="chain" id="PRO_5047543406" evidence="6">
    <location>
        <begin position="39"/>
        <end position="204"/>
    </location>
</feature>
<dbReference type="PROSITE" id="PS51318">
    <property type="entry name" value="TAT"/>
    <property type="match status" value="1"/>
</dbReference>
<keyword evidence="2" id="KW-0479">Metal-binding</keyword>
<evidence type="ECO:0000313" key="8">
    <source>
        <dbReference type="EMBL" id="MFM2720717.1"/>
    </source>
</evidence>
<dbReference type="InterPro" id="IPR007348">
    <property type="entry name" value="CopC_dom"/>
</dbReference>
<name>A0ABW9GIM9_9MICO</name>
<dbReference type="PANTHER" id="PTHR34820:SF4">
    <property type="entry name" value="INNER MEMBRANE PROTEIN YEBZ"/>
    <property type="match status" value="1"/>
</dbReference>
<dbReference type="InterPro" id="IPR032694">
    <property type="entry name" value="CopC/D"/>
</dbReference>
<evidence type="ECO:0000256" key="4">
    <source>
        <dbReference type="ARBA" id="ARBA00023008"/>
    </source>
</evidence>
<dbReference type="EMBL" id="JAROCE010000002">
    <property type="protein sequence ID" value="MFM2720717.1"/>
    <property type="molecule type" value="Genomic_DNA"/>
</dbReference>
<feature type="signal peptide" evidence="6">
    <location>
        <begin position="1"/>
        <end position="38"/>
    </location>
</feature>
<keyword evidence="4" id="KW-0186">Copper</keyword>
<evidence type="ECO:0000259" key="7">
    <source>
        <dbReference type="Pfam" id="PF04234"/>
    </source>
</evidence>
<keyword evidence="9" id="KW-1185">Reference proteome</keyword>
<dbReference type="Proteomes" id="UP001630303">
    <property type="component" value="Unassembled WGS sequence"/>
</dbReference>
<keyword evidence="5" id="KW-1133">Transmembrane helix</keyword>
<comment type="caution">
    <text evidence="8">The sequence shown here is derived from an EMBL/GenBank/DDBJ whole genome shotgun (WGS) entry which is preliminary data.</text>
</comment>
<dbReference type="Pfam" id="PF04234">
    <property type="entry name" value="CopC"/>
    <property type="match status" value="1"/>
</dbReference>
<feature type="domain" description="CopC" evidence="7">
    <location>
        <begin position="39"/>
        <end position="131"/>
    </location>
</feature>
<dbReference type="SUPFAM" id="SSF81296">
    <property type="entry name" value="E set domains"/>
    <property type="match status" value="1"/>
</dbReference>
<evidence type="ECO:0000313" key="9">
    <source>
        <dbReference type="Proteomes" id="UP001630303"/>
    </source>
</evidence>
<evidence type="ECO:0000256" key="1">
    <source>
        <dbReference type="ARBA" id="ARBA00004196"/>
    </source>
</evidence>
<keyword evidence="5" id="KW-0812">Transmembrane</keyword>
<evidence type="ECO:0000256" key="5">
    <source>
        <dbReference type="SAM" id="Phobius"/>
    </source>
</evidence>
<dbReference type="PANTHER" id="PTHR34820">
    <property type="entry name" value="INNER MEMBRANE PROTEIN YEBZ"/>
    <property type="match status" value="1"/>
</dbReference>
<sequence length="204" mass="20065">MRALTASARPARRRGAMMALVVAAAVGAAFGGAPAASAHDSLVAATPSADEVVSTASEVELTFSANLLGADGGNEVIVVGPDGRHYETDCTALAGPALTTPVQLGPEGEYEVTWRAVSSDGHPVSGTYVFSYAPAAGEPSAPGAETSPCASVATAQDTPDATAPAAAPSGLVIGLSVGGVAVIVVGVVVTLLVRPRRDGDSGDE</sequence>